<evidence type="ECO:0008006" key="4">
    <source>
        <dbReference type="Google" id="ProtNLM"/>
    </source>
</evidence>
<keyword evidence="1" id="KW-0732">Signal</keyword>
<proteinExistence type="predicted"/>
<accession>A0ABS5J3V8</accession>
<evidence type="ECO:0000313" key="3">
    <source>
        <dbReference type="Proteomes" id="UP000676386"/>
    </source>
</evidence>
<gene>
    <name evidence="2" type="ORF">KE626_18075</name>
</gene>
<feature type="signal peptide" evidence="1">
    <location>
        <begin position="1"/>
        <end position="20"/>
    </location>
</feature>
<sequence>MKKMMLLLAVAGITTGTCMAQDKSQGKIDYEITINLRAALKPDQQQYKDMVPETAVNKEVLYFNGSKSRLSHVDQDEITTDEGAKIKMVTNDGQIAVYSDGATGKSWSLIDEDGKKMLVSKEDRAKEMKGAKDEKGEVINGTRTKQILGFTCKEMTLKSREMGVTTLWVTDAFPFSAGPMGFSVGKGLVLGVESKQLNAIATAINYSPVSVSEVSIPADVPVKDGKK</sequence>
<evidence type="ECO:0000256" key="1">
    <source>
        <dbReference type="SAM" id="SignalP"/>
    </source>
</evidence>
<reference evidence="2 3" key="1">
    <citation type="submission" date="2021-04" db="EMBL/GenBank/DDBJ databases">
        <title>Chitinophaga sp. nov., isolated from the rhizosphere soil.</title>
        <authorList>
            <person name="He S."/>
        </authorList>
    </citation>
    <scope>NUCLEOTIDE SEQUENCE [LARGE SCALE GENOMIC DNA]</scope>
    <source>
        <strain evidence="2 3">2R12</strain>
    </source>
</reference>
<feature type="chain" id="PRO_5046585265" description="GLPGLI family protein" evidence="1">
    <location>
        <begin position="21"/>
        <end position="227"/>
    </location>
</feature>
<comment type="caution">
    <text evidence="2">The sequence shown here is derived from an EMBL/GenBank/DDBJ whole genome shotgun (WGS) entry which is preliminary data.</text>
</comment>
<dbReference type="Proteomes" id="UP000676386">
    <property type="component" value="Unassembled WGS sequence"/>
</dbReference>
<organism evidence="2 3">
    <name type="scientific">Chitinophaga hostae</name>
    <dbReference type="NCBI Taxonomy" id="2831022"/>
    <lineage>
        <taxon>Bacteria</taxon>
        <taxon>Pseudomonadati</taxon>
        <taxon>Bacteroidota</taxon>
        <taxon>Chitinophagia</taxon>
        <taxon>Chitinophagales</taxon>
        <taxon>Chitinophagaceae</taxon>
        <taxon>Chitinophaga</taxon>
    </lineage>
</organism>
<protein>
    <recommendedName>
        <fullName evidence="4">GLPGLI family protein</fullName>
    </recommendedName>
</protein>
<dbReference type="RefSeq" id="WP_211974329.1">
    <property type="nucleotide sequence ID" value="NZ_CBFHAM010000011.1"/>
</dbReference>
<dbReference type="EMBL" id="JAGTXB010000008">
    <property type="protein sequence ID" value="MBS0029237.1"/>
    <property type="molecule type" value="Genomic_DNA"/>
</dbReference>
<name>A0ABS5J3V8_9BACT</name>
<keyword evidence="3" id="KW-1185">Reference proteome</keyword>
<evidence type="ECO:0000313" key="2">
    <source>
        <dbReference type="EMBL" id="MBS0029237.1"/>
    </source>
</evidence>